<dbReference type="EC" id="3.1.26.3" evidence="15"/>
<keyword evidence="10 15" id="KW-0479">Metal-binding</keyword>
<dbReference type="GO" id="GO:0008033">
    <property type="term" value="P:tRNA processing"/>
    <property type="evidence" value="ECO:0007669"/>
    <property type="project" value="UniProtKB-KW"/>
</dbReference>
<keyword evidence="20" id="KW-1185">Reference proteome</keyword>
<dbReference type="PROSITE" id="PS50142">
    <property type="entry name" value="RNASE_3_2"/>
    <property type="match status" value="1"/>
</dbReference>
<dbReference type="GO" id="GO:0006364">
    <property type="term" value="P:rRNA processing"/>
    <property type="evidence" value="ECO:0007669"/>
    <property type="project" value="UniProtKB-UniRule"/>
</dbReference>
<evidence type="ECO:0000313" key="20">
    <source>
        <dbReference type="Proteomes" id="UP000315343"/>
    </source>
</evidence>
<keyword evidence="14 15" id="KW-0694">RNA-binding</keyword>
<evidence type="ECO:0000256" key="1">
    <source>
        <dbReference type="ARBA" id="ARBA00000109"/>
    </source>
</evidence>
<evidence type="ECO:0000256" key="14">
    <source>
        <dbReference type="ARBA" id="ARBA00022884"/>
    </source>
</evidence>
<dbReference type="PANTHER" id="PTHR11207:SF0">
    <property type="entry name" value="RIBONUCLEASE 3"/>
    <property type="match status" value="1"/>
</dbReference>
<evidence type="ECO:0000256" key="7">
    <source>
        <dbReference type="ARBA" id="ARBA00022664"/>
    </source>
</evidence>
<keyword evidence="8 15" id="KW-0819">tRNA processing</keyword>
<keyword evidence="12 15" id="KW-0378">Hydrolase</keyword>
<dbReference type="RefSeq" id="WP_145080260.1">
    <property type="nucleotide sequence ID" value="NZ_DAMBUX010000016.1"/>
</dbReference>
<evidence type="ECO:0000256" key="15">
    <source>
        <dbReference type="HAMAP-Rule" id="MF_00104"/>
    </source>
</evidence>
<feature type="binding site" evidence="15">
    <location>
        <position position="50"/>
    </location>
    <ligand>
        <name>Mg(2+)</name>
        <dbReference type="ChEBI" id="CHEBI:18420"/>
    </ligand>
</feature>
<evidence type="ECO:0000256" key="4">
    <source>
        <dbReference type="ARBA" id="ARBA00011738"/>
    </source>
</evidence>
<name>A0A562JH05_9FIRM</name>
<feature type="active site" evidence="15">
    <location>
        <position position="54"/>
    </location>
</feature>
<dbReference type="NCBIfam" id="TIGR02191">
    <property type="entry name" value="RNaseIII"/>
    <property type="match status" value="1"/>
</dbReference>
<dbReference type="GO" id="GO:0010468">
    <property type="term" value="P:regulation of gene expression"/>
    <property type="evidence" value="ECO:0007669"/>
    <property type="project" value="TreeGrafter"/>
</dbReference>
<feature type="domain" description="RNase III" evidence="18">
    <location>
        <begin position="8"/>
        <end position="137"/>
    </location>
</feature>
<evidence type="ECO:0000256" key="3">
    <source>
        <dbReference type="ARBA" id="ARBA00010183"/>
    </source>
</evidence>
<evidence type="ECO:0000256" key="11">
    <source>
        <dbReference type="ARBA" id="ARBA00022759"/>
    </source>
</evidence>
<evidence type="ECO:0000256" key="16">
    <source>
        <dbReference type="SAM" id="MobiDB-lite"/>
    </source>
</evidence>
<dbReference type="SMART" id="SM00535">
    <property type="entry name" value="RIBOc"/>
    <property type="match status" value="1"/>
</dbReference>
<dbReference type="GO" id="GO:0006397">
    <property type="term" value="P:mRNA processing"/>
    <property type="evidence" value="ECO:0007669"/>
    <property type="project" value="UniProtKB-UniRule"/>
</dbReference>
<evidence type="ECO:0000256" key="2">
    <source>
        <dbReference type="ARBA" id="ARBA00004496"/>
    </source>
</evidence>
<feature type="binding site" evidence="15">
    <location>
        <position position="126"/>
    </location>
    <ligand>
        <name>Mg(2+)</name>
        <dbReference type="ChEBI" id="CHEBI:18420"/>
    </ligand>
</feature>
<dbReference type="Proteomes" id="UP000315343">
    <property type="component" value="Unassembled WGS sequence"/>
</dbReference>
<accession>A0A562JH05</accession>
<dbReference type="SUPFAM" id="SSF69065">
    <property type="entry name" value="RNase III domain-like"/>
    <property type="match status" value="1"/>
</dbReference>
<dbReference type="FunFam" id="3.30.160.20:FF:000003">
    <property type="entry name" value="Ribonuclease 3"/>
    <property type="match status" value="1"/>
</dbReference>
<feature type="domain" description="DRBM" evidence="17">
    <location>
        <begin position="164"/>
        <end position="234"/>
    </location>
</feature>
<comment type="function">
    <text evidence="15">Digests double-stranded RNA. Involved in the processing of primary rRNA transcript to yield the immediate precursors to the large and small rRNAs (23S and 16S). Processes some mRNAs, and tRNAs when they are encoded in the rRNA operon. Processes pre-crRNA and tracrRNA of type II CRISPR loci if present in the organism.</text>
</comment>
<dbReference type="Gene3D" id="1.10.1520.10">
    <property type="entry name" value="Ribonuclease III domain"/>
    <property type="match status" value="1"/>
</dbReference>
<dbReference type="PROSITE" id="PS50137">
    <property type="entry name" value="DS_RBD"/>
    <property type="match status" value="1"/>
</dbReference>
<evidence type="ECO:0000256" key="8">
    <source>
        <dbReference type="ARBA" id="ARBA00022694"/>
    </source>
</evidence>
<comment type="subcellular location">
    <subcellularLocation>
        <location evidence="2 15">Cytoplasm</location>
    </subcellularLocation>
</comment>
<comment type="catalytic activity">
    <reaction evidence="1 15">
        <text>Endonucleolytic cleavage to 5'-phosphomonoester.</text>
        <dbReference type="EC" id="3.1.26.3"/>
    </reaction>
</comment>
<dbReference type="InterPro" id="IPR036389">
    <property type="entry name" value="RNase_III_sf"/>
</dbReference>
<evidence type="ECO:0000256" key="9">
    <source>
        <dbReference type="ARBA" id="ARBA00022722"/>
    </source>
</evidence>
<evidence type="ECO:0000256" key="12">
    <source>
        <dbReference type="ARBA" id="ARBA00022801"/>
    </source>
</evidence>
<keyword evidence="7 15" id="KW-0507">mRNA processing</keyword>
<dbReference type="InterPro" id="IPR011907">
    <property type="entry name" value="RNase_III"/>
</dbReference>
<dbReference type="SMART" id="SM00358">
    <property type="entry name" value="DSRM"/>
    <property type="match status" value="1"/>
</dbReference>
<dbReference type="FunFam" id="1.10.1520.10:FF:000001">
    <property type="entry name" value="Ribonuclease 3"/>
    <property type="match status" value="1"/>
</dbReference>
<dbReference type="InterPro" id="IPR000999">
    <property type="entry name" value="RNase_III_dom"/>
</dbReference>
<keyword evidence="11 15" id="KW-0255">Endonuclease</keyword>
<keyword evidence="9 15" id="KW-0540">Nuclease</keyword>
<dbReference type="InterPro" id="IPR014720">
    <property type="entry name" value="dsRBD_dom"/>
</dbReference>
<keyword evidence="5 15" id="KW-0963">Cytoplasm</keyword>
<dbReference type="GO" id="GO:0019843">
    <property type="term" value="F:rRNA binding"/>
    <property type="evidence" value="ECO:0007669"/>
    <property type="project" value="UniProtKB-KW"/>
</dbReference>
<evidence type="ECO:0000256" key="5">
    <source>
        <dbReference type="ARBA" id="ARBA00022490"/>
    </source>
</evidence>
<dbReference type="GO" id="GO:0042802">
    <property type="term" value="F:identical protein binding"/>
    <property type="evidence" value="ECO:0007669"/>
    <property type="project" value="UniProtKB-ARBA"/>
</dbReference>
<gene>
    <name evidence="15" type="primary">rnc</name>
    <name evidence="19" type="ORF">LY60_00797</name>
</gene>
<keyword evidence="13 15" id="KW-0460">Magnesium</keyword>
<dbReference type="Pfam" id="PF14622">
    <property type="entry name" value="Ribonucleas_3_3"/>
    <property type="match status" value="1"/>
</dbReference>
<feature type="region of interest" description="Disordered" evidence="16">
    <location>
        <begin position="213"/>
        <end position="237"/>
    </location>
</feature>
<feature type="binding site" evidence="15">
    <location>
        <position position="123"/>
    </location>
    <ligand>
        <name>Mg(2+)</name>
        <dbReference type="ChEBI" id="CHEBI:18420"/>
    </ligand>
</feature>
<dbReference type="Gene3D" id="3.30.160.20">
    <property type="match status" value="1"/>
</dbReference>
<dbReference type="GO" id="GO:0003725">
    <property type="term" value="F:double-stranded RNA binding"/>
    <property type="evidence" value="ECO:0007669"/>
    <property type="project" value="TreeGrafter"/>
</dbReference>
<dbReference type="CDD" id="cd00593">
    <property type="entry name" value="RIBOc"/>
    <property type="match status" value="1"/>
</dbReference>
<dbReference type="CDD" id="cd10845">
    <property type="entry name" value="DSRM_RNAse_III_family"/>
    <property type="match status" value="1"/>
</dbReference>
<dbReference type="PROSITE" id="PS00517">
    <property type="entry name" value="RNASE_3_1"/>
    <property type="match status" value="1"/>
</dbReference>
<comment type="caution">
    <text evidence="19">The sequence shown here is derived from an EMBL/GenBank/DDBJ whole genome shotgun (WGS) entry which is preliminary data.</text>
</comment>
<dbReference type="OrthoDB" id="9805026at2"/>
<comment type="subunit">
    <text evidence="4 15">Homodimer.</text>
</comment>
<dbReference type="HAMAP" id="MF_00104">
    <property type="entry name" value="RNase_III"/>
    <property type="match status" value="1"/>
</dbReference>
<dbReference type="GO" id="GO:0046872">
    <property type="term" value="F:metal ion binding"/>
    <property type="evidence" value="ECO:0007669"/>
    <property type="project" value="UniProtKB-KW"/>
</dbReference>
<keyword evidence="15" id="KW-0699">rRNA-binding</keyword>
<dbReference type="PANTHER" id="PTHR11207">
    <property type="entry name" value="RIBONUCLEASE III"/>
    <property type="match status" value="1"/>
</dbReference>
<keyword evidence="6 15" id="KW-0698">rRNA processing</keyword>
<protein>
    <recommendedName>
        <fullName evidence="15">Ribonuclease 3</fullName>
        <ecNumber evidence="15">3.1.26.3</ecNumber>
    </recommendedName>
    <alternativeName>
        <fullName evidence="15">Ribonuclease III</fullName>
        <shortName evidence="15">RNase III</shortName>
    </alternativeName>
</protein>
<dbReference type="AlphaFoldDB" id="A0A562JH05"/>
<dbReference type="GO" id="GO:0005737">
    <property type="term" value="C:cytoplasm"/>
    <property type="evidence" value="ECO:0007669"/>
    <property type="project" value="UniProtKB-SubCell"/>
</dbReference>
<evidence type="ECO:0000256" key="13">
    <source>
        <dbReference type="ARBA" id="ARBA00022842"/>
    </source>
</evidence>
<comment type="cofactor">
    <cofactor evidence="15">
        <name>Mg(2+)</name>
        <dbReference type="ChEBI" id="CHEBI:18420"/>
    </cofactor>
</comment>
<dbReference type="SUPFAM" id="SSF54768">
    <property type="entry name" value="dsRNA-binding domain-like"/>
    <property type="match status" value="1"/>
</dbReference>
<evidence type="ECO:0000256" key="6">
    <source>
        <dbReference type="ARBA" id="ARBA00022552"/>
    </source>
</evidence>
<evidence type="ECO:0000259" key="17">
    <source>
        <dbReference type="PROSITE" id="PS50137"/>
    </source>
</evidence>
<dbReference type="GO" id="GO:0004525">
    <property type="term" value="F:ribonuclease III activity"/>
    <property type="evidence" value="ECO:0007669"/>
    <property type="project" value="UniProtKB-UniRule"/>
</dbReference>
<organism evidence="19 20">
    <name type="scientific">Sedimentibacter saalensis</name>
    <dbReference type="NCBI Taxonomy" id="130788"/>
    <lineage>
        <taxon>Bacteria</taxon>
        <taxon>Bacillati</taxon>
        <taxon>Bacillota</taxon>
        <taxon>Tissierellia</taxon>
        <taxon>Sedimentibacter</taxon>
    </lineage>
</organism>
<evidence type="ECO:0000256" key="10">
    <source>
        <dbReference type="ARBA" id="ARBA00022723"/>
    </source>
</evidence>
<evidence type="ECO:0000259" key="18">
    <source>
        <dbReference type="PROSITE" id="PS50142"/>
    </source>
</evidence>
<dbReference type="EMBL" id="VLKH01000002">
    <property type="protein sequence ID" value="TWH82497.1"/>
    <property type="molecule type" value="Genomic_DNA"/>
</dbReference>
<reference evidence="19 20" key="1">
    <citation type="submission" date="2019-07" db="EMBL/GenBank/DDBJ databases">
        <title>Genomic Encyclopedia of Type Strains, Phase I: the one thousand microbial genomes (KMG-I) project.</title>
        <authorList>
            <person name="Kyrpides N."/>
        </authorList>
    </citation>
    <scope>NUCLEOTIDE SEQUENCE [LARGE SCALE GENOMIC DNA]</scope>
    <source>
        <strain evidence="19 20">DSM 13558</strain>
    </source>
</reference>
<proteinExistence type="inferred from homology"/>
<comment type="similarity">
    <text evidence="3">Belongs to the ribonuclease III family.</text>
</comment>
<feature type="active site" evidence="15">
    <location>
        <position position="126"/>
    </location>
</feature>
<sequence>MIIDIKELNEFEEIIGYSFKNIEILEKSLTHSSYSNEDKSYSKVNNERLEFLGDAVLSITVSRFIFDKFPEYPEGDLTKLRSQVVCEDTLSLVAANLQIGRFLLLGKGEEASGGRERKSILADAVEAIIAAIYIDGGYRKAEEFVLDNLTKYIQLAVKGKIVTDFKSYLQEYYQSKSQSCKIRYVVTKEEGPDHEKMFHVNVLVNKTVVGKGTGKSKKLAEQDAAKNALKSEGQLNE</sequence>
<evidence type="ECO:0000313" key="19">
    <source>
        <dbReference type="EMBL" id="TWH82497.1"/>
    </source>
</evidence>
<dbReference type="Pfam" id="PF00035">
    <property type="entry name" value="dsrm"/>
    <property type="match status" value="1"/>
</dbReference>